<dbReference type="GO" id="GO:0016746">
    <property type="term" value="F:acyltransferase activity"/>
    <property type="evidence" value="ECO:0007669"/>
    <property type="project" value="UniProtKB-KW"/>
</dbReference>
<dbReference type="PANTHER" id="PTHR10434:SF11">
    <property type="entry name" value="1-ACYL-SN-GLYCEROL-3-PHOSPHATE ACYLTRANSFERASE"/>
    <property type="match status" value="1"/>
</dbReference>
<reference evidence="6 7" key="1">
    <citation type="submission" date="2016-10" db="EMBL/GenBank/DDBJ databases">
        <authorList>
            <person name="Varghese N."/>
            <person name="Submissions S."/>
        </authorList>
    </citation>
    <scope>NUCLEOTIDE SEQUENCE [LARGE SCALE GENOMIC DNA]</scope>
    <source>
        <strain evidence="6 7">DSW-5</strain>
    </source>
</reference>
<feature type="transmembrane region" description="Helical" evidence="4">
    <location>
        <begin position="12"/>
        <end position="31"/>
    </location>
</feature>
<comment type="pathway">
    <text evidence="1">Lipid metabolism.</text>
</comment>
<evidence type="ECO:0000256" key="4">
    <source>
        <dbReference type="SAM" id="Phobius"/>
    </source>
</evidence>
<feature type="transmembrane region" description="Helical" evidence="4">
    <location>
        <begin position="43"/>
        <end position="64"/>
    </location>
</feature>
<evidence type="ECO:0000256" key="2">
    <source>
        <dbReference type="ARBA" id="ARBA00022679"/>
    </source>
</evidence>
<gene>
    <name evidence="6" type="ORF">SAMN05444353_0707</name>
</gene>
<dbReference type="InterPro" id="IPR002123">
    <property type="entry name" value="Plipid/glycerol_acylTrfase"/>
</dbReference>
<keyword evidence="3 6" id="KW-0012">Acyltransferase</keyword>
<sequence length="243" mass="27499">MMKIISYILSPIFAFTFILLLVIFHPLQWIALNVFGRKAHEAVVAALNFFLVKSLLILGVPMFLKNEHELPKNTSLIFVANHQSTFDIPPIGWYFREFKPKFVAKYELGKGIPSVSYNLRNGGAALINRKDPKQAIGALVDFAKRINKNKWGAIIFPEGTRSKTGEPKKFASNGLKVITKYNKDGYVVPLTINNSYKVFKYGKFPLGVGSPITITTHKPIKIDSMRFDELLEKTESVIKEHIK</sequence>
<keyword evidence="4" id="KW-0472">Membrane</keyword>
<evidence type="ECO:0000313" key="6">
    <source>
        <dbReference type="EMBL" id="SEE09848.1"/>
    </source>
</evidence>
<evidence type="ECO:0000313" key="7">
    <source>
        <dbReference type="Proteomes" id="UP000183071"/>
    </source>
</evidence>
<dbReference type="Proteomes" id="UP000183071">
    <property type="component" value="Unassembled WGS sequence"/>
</dbReference>
<keyword evidence="2" id="KW-0808">Transferase</keyword>
<accession>A0A1H5G4B0</accession>
<organism evidence="6 7">
    <name type="scientific">Polaribacter dokdonensis DSW-5</name>
    <dbReference type="NCBI Taxonomy" id="1300348"/>
    <lineage>
        <taxon>Bacteria</taxon>
        <taxon>Pseudomonadati</taxon>
        <taxon>Bacteroidota</taxon>
        <taxon>Flavobacteriia</taxon>
        <taxon>Flavobacteriales</taxon>
        <taxon>Flavobacteriaceae</taxon>
    </lineage>
</organism>
<keyword evidence="4" id="KW-1133">Transmembrane helix</keyword>
<dbReference type="SUPFAM" id="SSF69593">
    <property type="entry name" value="Glycerol-3-phosphate (1)-acyltransferase"/>
    <property type="match status" value="1"/>
</dbReference>
<feature type="domain" description="Phospholipid/glycerol acyltransferase" evidence="5">
    <location>
        <begin position="76"/>
        <end position="195"/>
    </location>
</feature>
<protein>
    <submittedName>
        <fullName evidence="6">1-acyl-sn-glycerol-3-phosphate acyltransferase</fullName>
    </submittedName>
</protein>
<dbReference type="PANTHER" id="PTHR10434">
    <property type="entry name" value="1-ACYL-SN-GLYCEROL-3-PHOSPHATE ACYLTRANSFERASE"/>
    <property type="match status" value="1"/>
</dbReference>
<keyword evidence="4" id="KW-0812">Transmembrane</keyword>
<comment type="caution">
    <text evidence="6">The sequence shown here is derived from an EMBL/GenBank/DDBJ whole genome shotgun (WGS) entry which is preliminary data.</text>
</comment>
<evidence type="ECO:0000259" key="5">
    <source>
        <dbReference type="SMART" id="SM00563"/>
    </source>
</evidence>
<dbReference type="EMBL" id="FNUE01000001">
    <property type="protein sequence ID" value="SEE09848.1"/>
    <property type="molecule type" value="Genomic_DNA"/>
</dbReference>
<keyword evidence="7" id="KW-1185">Reference proteome</keyword>
<dbReference type="Pfam" id="PF01553">
    <property type="entry name" value="Acyltransferase"/>
    <property type="match status" value="1"/>
</dbReference>
<dbReference type="CDD" id="cd07989">
    <property type="entry name" value="LPLAT_AGPAT-like"/>
    <property type="match status" value="1"/>
</dbReference>
<proteinExistence type="predicted"/>
<evidence type="ECO:0000256" key="1">
    <source>
        <dbReference type="ARBA" id="ARBA00005189"/>
    </source>
</evidence>
<evidence type="ECO:0000256" key="3">
    <source>
        <dbReference type="ARBA" id="ARBA00023315"/>
    </source>
</evidence>
<dbReference type="SMART" id="SM00563">
    <property type="entry name" value="PlsC"/>
    <property type="match status" value="1"/>
</dbReference>
<name>A0A1H5G4B0_9FLAO</name>